<accession>F2NWB8</accession>
<dbReference type="RefSeq" id="WP_013702292.1">
    <property type="nucleotide sequence ID" value="NC_015385.1"/>
</dbReference>
<keyword evidence="3" id="KW-1185">Reference proteome</keyword>
<evidence type="ECO:0000313" key="3">
    <source>
        <dbReference type="Proteomes" id="UP000006852"/>
    </source>
</evidence>
<keyword evidence="1" id="KW-0732">Signal</keyword>
<dbReference type="EMBL" id="CP002631">
    <property type="protein sequence ID" value="AEB15039.1"/>
    <property type="molecule type" value="Genomic_DNA"/>
</dbReference>
<protein>
    <recommendedName>
        <fullName evidence="4">Lipoprotein</fullName>
    </recommendedName>
</protein>
<feature type="chain" id="PRO_5003282973" description="Lipoprotein" evidence="1">
    <location>
        <begin position="19"/>
        <end position="230"/>
    </location>
</feature>
<dbReference type="HOGENOM" id="CLU_1204349_0_0_12"/>
<dbReference type="Proteomes" id="UP000006852">
    <property type="component" value="Chromosome"/>
</dbReference>
<organism evidence="2 3">
    <name type="scientific">Treponema succinifaciens (strain ATCC 33096 / DSM 2489 / 6091)</name>
    <dbReference type="NCBI Taxonomy" id="869209"/>
    <lineage>
        <taxon>Bacteria</taxon>
        <taxon>Pseudomonadati</taxon>
        <taxon>Spirochaetota</taxon>
        <taxon>Spirochaetia</taxon>
        <taxon>Spirochaetales</taxon>
        <taxon>Treponemataceae</taxon>
        <taxon>Treponema</taxon>
    </lineage>
</organism>
<dbReference type="GeneID" id="302999293"/>
<gene>
    <name evidence="2" type="ordered locus">Tresu_2170</name>
</gene>
<sequence length="230" mass="26044">MKTLKKLIIIFTSMFMLAALLSCDDGGCVESQAGEVSPKSEWHIIHLSDVSLGCEYKIELAENLKTEYNSLNINNISGVLPNKYKFFYTSEDIKKMTDAGYDCHYGFAMTSAELKESFQYSNSDDLYLNDVFKTPEKDVKIYYGIYKLSDDIKEIQGVILTEETRTPAQFSQEKKISNTTYNTNIDNAIYEFKGHLTVTTVIETQDIDTASEKRTCYPGTITITSIVPKN</sequence>
<evidence type="ECO:0008006" key="4">
    <source>
        <dbReference type="Google" id="ProtNLM"/>
    </source>
</evidence>
<reference evidence="2 3" key="1">
    <citation type="journal article" date="2011" name="Stand. Genomic Sci.">
        <title>Complete genome sequence of Treponema succinifaciens type strain (6091).</title>
        <authorList>
            <person name="Han C."/>
            <person name="Gronow S."/>
            <person name="Teshima H."/>
            <person name="Lapidus A."/>
            <person name="Nolan M."/>
            <person name="Lucas S."/>
            <person name="Hammon N."/>
            <person name="Deshpande S."/>
            <person name="Cheng J.F."/>
            <person name="Zeytun A."/>
            <person name="Tapia R."/>
            <person name="Goodwin L."/>
            <person name="Pitluck S."/>
            <person name="Liolios K."/>
            <person name="Pagani I."/>
            <person name="Ivanova N."/>
            <person name="Mavromatis K."/>
            <person name="Mikhailova N."/>
            <person name="Huntemann M."/>
            <person name="Pati A."/>
            <person name="Chen A."/>
            <person name="Palaniappan K."/>
            <person name="Land M."/>
            <person name="Hauser L."/>
            <person name="Brambilla E.M."/>
            <person name="Rohde M."/>
            <person name="Goker M."/>
            <person name="Woyke T."/>
            <person name="Bristow J."/>
            <person name="Eisen J.A."/>
            <person name="Markowitz V."/>
            <person name="Hugenholtz P."/>
            <person name="Kyrpides N.C."/>
            <person name="Klenk H.P."/>
            <person name="Detter J.C."/>
        </authorList>
    </citation>
    <scope>NUCLEOTIDE SEQUENCE [LARGE SCALE GENOMIC DNA]</scope>
    <source>
        <strain evidence="3">ATCC 33096 / DSM 2489 / 6091</strain>
    </source>
</reference>
<feature type="signal peptide" evidence="1">
    <location>
        <begin position="1"/>
        <end position="18"/>
    </location>
</feature>
<evidence type="ECO:0000256" key="1">
    <source>
        <dbReference type="SAM" id="SignalP"/>
    </source>
</evidence>
<dbReference type="KEGG" id="tsu:Tresu_2170"/>
<reference evidence="3" key="2">
    <citation type="submission" date="2011-04" db="EMBL/GenBank/DDBJ databases">
        <title>The complete genome of chromosome of Treponema succinifaciens DSM 2489.</title>
        <authorList>
            <person name="Lucas S."/>
            <person name="Copeland A."/>
            <person name="Lapidus A."/>
            <person name="Bruce D."/>
            <person name="Goodwin L."/>
            <person name="Pitluck S."/>
            <person name="Peters L."/>
            <person name="Kyrpides N."/>
            <person name="Mavromatis K."/>
            <person name="Ivanova N."/>
            <person name="Ovchinnikova G."/>
            <person name="Teshima H."/>
            <person name="Detter J.C."/>
            <person name="Tapia R."/>
            <person name="Han C."/>
            <person name="Land M."/>
            <person name="Hauser L."/>
            <person name="Markowitz V."/>
            <person name="Cheng J.-F."/>
            <person name="Hugenholtz P."/>
            <person name="Woyke T."/>
            <person name="Wu D."/>
            <person name="Gronow S."/>
            <person name="Wellnitz S."/>
            <person name="Brambilla E."/>
            <person name="Klenk H.-P."/>
            <person name="Eisen J.A."/>
        </authorList>
    </citation>
    <scope>NUCLEOTIDE SEQUENCE [LARGE SCALE GENOMIC DNA]</scope>
    <source>
        <strain evidence="3">ATCC 33096 / DSM 2489 / 6091</strain>
    </source>
</reference>
<dbReference type="PROSITE" id="PS51257">
    <property type="entry name" value="PROKAR_LIPOPROTEIN"/>
    <property type="match status" value="1"/>
</dbReference>
<evidence type="ECO:0000313" key="2">
    <source>
        <dbReference type="EMBL" id="AEB15039.1"/>
    </source>
</evidence>
<dbReference type="AlphaFoldDB" id="F2NWB8"/>
<proteinExistence type="predicted"/>
<name>F2NWB8_TRES6</name>
<dbReference type="STRING" id="869209.Tresu_2170"/>